<accession>A0A6G1KMZ0</accession>
<evidence type="ECO:0000313" key="3">
    <source>
        <dbReference type="Proteomes" id="UP000799428"/>
    </source>
</evidence>
<keyword evidence="3" id="KW-1185">Reference proteome</keyword>
<gene>
    <name evidence="2" type="ORF">K504DRAFT_530887</name>
</gene>
<evidence type="ECO:0000313" key="2">
    <source>
        <dbReference type="EMBL" id="KAF2714003.1"/>
    </source>
</evidence>
<dbReference type="Proteomes" id="UP000799428">
    <property type="component" value="Unassembled WGS sequence"/>
</dbReference>
<protein>
    <submittedName>
        <fullName evidence="2">Uncharacterized protein</fullName>
    </submittedName>
</protein>
<sequence>MPVSYSPFSMESSSDMCYSSEPTKRSLTQISHLDPSSYRPQARPTSSSIASYDIPWTGHLIKRDIKVLAKKVAAKTKSKVKKLFSKSTLCTKSAGDGFYYSDGSWDRVLLPPDDPDSPSRRAYKEKVAVPDMPKISREADPSVVTLSPPEAVTRHDQPCGIFDIEFAKEFADSESIESTPASTPASTPTDFESIKGIRDSEFIASALASTPEDTENLYKIISVDVKRYWDHRPKDLEGEERWLVRGLAVFMNLAVLNCPSNPVYADVEFNHQLQLINVLLHTTLRDLKAIIPHRPCATAKASKVPVELFEGEGLKHFRIDSLMPEGPGSSCPDTQVGEGIEGDGPPSAEHLWYSLMVACGERSNTFHIVEGILKQVDPEMDVRSFLLRMGDPAQMVGTEEQAELRNKLRNIFFPEFDTLC</sequence>
<feature type="region of interest" description="Disordered" evidence="1">
    <location>
        <begin position="1"/>
        <end position="46"/>
    </location>
</feature>
<evidence type="ECO:0000256" key="1">
    <source>
        <dbReference type="SAM" id="MobiDB-lite"/>
    </source>
</evidence>
<organism evidence="2 3">
    <name type="scientific">Pleomassaria siparia CBS 279.74</name>
    <dbReference type="NCBI Taxonomy" id="1314801"/>
    <lineage>
        <taxon>Eukaryota</taxon>
        <taxon>Fungi</taxon>
        <taxon>Dikarya</taxon>
        <taxon>Ascomycota</taxon>
        <taxon>Pezizomycotina</taxon>
        <taxon>Dothideomycetes</taxon>
        <taxon>Pleosporomycetidae</taxon>
        <taxon>Pleosporales</taxon>
        <taxon>Pleomassariaceae</taxon>
        <taxon>Pleomassaria</taxon>
    </lineage>
</organism>
<dbReference type="OrthoDB" id="3785169at2759"/>
<dbReference type="AlphaFoldDB" id="A0A6G1KMZ0"/>
<name>A0A6G1KMZ0_9PLEO</name>
<proteinExistence type="predicted"/>
<feature type="compositionally biased region" description="Low complexity" evidence="1">
    <location>
        <begin position="9"/>
        <end position="21"/>
    </location>
</feature>
<dbReference type="EMBL" id="MU005765">
    <property type="protein sequence ID" value="KAF2714003.1"/>
    <property type="molecule type" value="Genomic_DNA"/>
</dbReference>
<reference evidence="2" key="1">
    <citation type="journal article" date="2020" name="Stud. Mycol.">
        <title>101 Dothideomycetes genomes: a test case for predicting lifestyles and emergence of pathogens.</title>
        <authorList>
            <person name="Haridas S."/>
            <person name="Albert R."/>
            <person name="Binder M."/>
            <person name="Bloem J."/>
            <person name="Labutti K."/>
            <person name="Salamov A."/>
            <person name="Andreopoulos B."/>
            <person name="Baker S."/>
            <person name="Barry K."/>
            <person name="Bills G."/>
            <person name="Bluhm B."/>
            <person name="Cannon C."/>
            <person name="Castanera R."/>
            <person name="Culley D."/>
            <person name="Daum C."/>
            <person name="Ezra D."/>
            <person name="Gonzalez J."/>
            <person name="Henrissat B."/>
            <person name="Kuo A."/>
            <person name="Liang C."/>
            <person name="Lipzen A."/>
            <person name="Lutzoni F."/>
            <person name="Magnuson J."/>
            <person name="Mondo S."/>
            <person name="Nolan M."/>
            <person name="Ohm R."/>
            <person name="Pangilinan J."/>
            <person name="Park H.-J."/>
            <person name="Ramirez L."/>
            <person name="Alfaro M."/>
            <person name="Sun H."/>
            <person name="Tritt A."/>
            <person name="Yoshinaga Y."/>
            <person name="Zwiers L.-H."/>
            <person name="Turgeon B."/>
            <person name="Goodwin S."/>
            <person name="Spatafora J."/>
            <person name="Crous P."/>
            <person name="Grigoriev I."/>
        </authorList>
    </citation>
    <scope>NUCLEOTIDE SEQUENCE</scope>
    <source>
        <strain evidence="2">CBS 279.74</strain>
    </source>
</reference>